<feature type="domain" description="Yippee" evidence="1">
    <location>
        <begin position="19"/>
        <end position="115"/>
    </location>
</feature>
<sequence length="144" mass="15927">MAAAAARDRVRYPVNAASKFALCTQCRNHLFPYADFIGHSPPWPGVSQGVACRAAVNVREDDTPRLLHHHRVVNVHCNQCDRHIGERFIEPANVPGLHELQGNYLFHYDKLLYWDGSSLRSSTGEEIIIHENGYLGGAAAPGGL</sequence>
<evidence type="ECO:0000313" key="2">
    <source>
        <dbReference type="EMBL" id="KAK8601805.1"/>
    </source>
</evidence>
<dbReference type="Gene3D" id="2.170.150.20">
    <property type="entry name" value="Peptide methionine sulfoxide reductase"/>
    <property type="match status" value="1"/>
</dbReference>
<dbReference type="PROSITE" id="PS51792">
    <property type="entry name" value="YIPPEE"/>
    <property type="match status" value="1"/>
</dbReference>
<comment type="caution">
    <text evidence="2">The sequence shown here is derived from an EMBL/GenBank/DDBJ whole genome shotgun (WGS) entry which is preliminary data.</text>
</comment>
<dbReference type="SUPFAM" id="SSF51316">
    <property type="entry name" value="Mss4-like"/>
    <property type="match status" value="1"/>
</dbReference>
<dbReference type="Proteomes" id="UP001472677">
    <property type="component" value="Unassembled WGS sequence"/>
</dbReference>
<evidence type="ECO:0000313" key="3">
    <source>
        <dbReference type="Proteomes" id="UP001472677"/>
    </source>
</evidence>
<dbReference type="InterPro" id="IPR034751">
    <property type="entry name" value="Yippee"/>
</dbReference>
<protein>
    <recommendedName>
        <fullName evidence="1">Yippee domain-containing protein</fullName>
    </recommendedName>
</protein>
<dbReference type="EMBL" id="JBBPBM010000001">
    <property type="protein sequence ID" value="KAK8601805.1"/>
    <property type="molecule type" value="Genomic_DNA"/>
</dbReference>
<gene>
    <name evidence="2" type="ORF">V6N12_051630</name>
</gene>
<name>A0ABR2GGF4_9ROSI</name>
<reference evidence="2 3" key="1">
    <citation type="journal article" date="2024" name="G3 (Bethesda)">
        <title>Genome assembly of Hibiscus sabdariffa L. provides insights into metabolisms of medicinal natural products.</title>
        <authorList>
            <person name="Kim T."/>
        </authorList>
    </citation>
    <scope>NUCLEOTIDE SEQUENCE [LARGE SCALE GENOMIC DNA]</scope>
    <source>
        <strain evidence="2">TK-2024</strain>
        <tissue evidence="2">Old leaves</tissue>
    </source>
</reference>
<proteinExistence type="predicted"/>
<dbReference type="InterPro" id="IPR011057">
    <property type="entry name" value="Mss4-like_sf"/>
</dbReference>
<accession>A0ABR2GGF4</accession>
<evidence type="ECO:0000259" key="1">
    <source>
        <dbReference type="PROSITE" id="PS51792"/>
    </source>
</evidence>
<organism evidence="2 3">
    <name type="scientific">Hibiscus sabdariffa</name>
    <name type="common">roselle</name>
    <dbReference type="NCBI Taxonomy" id="183260"/>
    <lineage>
        <taxon>Eukaryota</taxon>
        <taxon>Viridiplantae</taxon>
        <taxon>Streptophyta</taxon>
        <taxon>Embryophyta</taxon>
        <taxon>Tracheophyta</taxon>
        <taxon>Spermatophyta</taxon>
        <taxon>Magnoliopsida</taxon>
        <taxon>eudicotyledons</taxon>
        <taxon>Gunneridae</taxon>
        <taxon>Pentapetalae</taxon>
        <taxon>rosids</taxon>
        <taxon>malvids</taxon>
        <taxon>Malvales</taxon>
        <taxon>Malvaceae</taxon>
        <taxon>Malvoideae</taxon>
        <taxon>Hibiscus</taxon>
    </lineage>
</organism>
<keyword evidence="3" id="KW-1185">Reference proteome</keyword>